<dbReference type="GO" id="GO:0005634">
    <property type="term" value="C:nucleus"/>
    <property type="evidence" value="ECO:0007669"/>
    <property type="project" value="UniProtKB-SubCell"/>
</dbReference>
<dbReference type="InterPro" id="IPR001525">
    <property type="entry name" value="C5_MeTfrase"/>
</dbReference>
<dbReference type="PROSITE" id="PS51038">
    <property type="entry name" value="BAH"/>
    <property type="match status" value="2"/>
</dbReference>
<comment type="subcellular location">
    <subcellularLocation>
        <location evidence="1">Nucleus</location>
    </subcellularLocation>
</comment>
<dbReference type="GO" id="GO:0003886">
    <property type="term" value="F:DNA (cytosine-5-)-methyltransferase activity"/>
    <property type="evidence" value="ECO:0007669"/>
    <property type="project" value="UniProtKB-EC"/>
</dbReference>
<evidence type="ECO:0000313" key="13">
    <source>
        <dbReference type="Proteomes" id="UP000664132"/>
    </source>
</evidence>
<dbReference type="GO" id="GO:0003677">
    <property type="term" value="F:DNA binding"/>
    <property type="evidence" value="ECO:0007669"/>
    <property type="project" value="UniProtKB-KW"/>
</dbReference>
<evidence type="ECO:0000259" key="11">
    <source>
        <dbReference type="PROSITE" id="PS51038"/>
    </source>
</evidence>
<evidence type="ECO:0000313" key="12">
    <source>
        <dbReference type="EMBL" id="KAG4419750.1"/>
    </source>
</evidence>
<dbReference type="SMART" id="SM00439">
    <property type="entry name" value="BAH"/>
    <property type="match status" value="2"/>
</dbReference>
<dbReference type="PRINTS" id="PR00105">
    <property type="entry name" value="C5METTRFRASE"/>
</dbReference>
<feature type="active site" evidence="8">
    <location>
        <position position="862"/>
    </location>
</feature>
<dbReference type="OrthoDB" id="5376140at2759"/>
<keyword evidence="7" id="KW-0539">Nucleus</keyword>
<proteinExistence type="inferred from homology"/>
<dbReference type="GO" id="GO:0032259">
    <property type="term" value="P:methylation"/>
    <property type="evidence" value="ECO:0007669"/>
    <property type="project" value="UniProtKB-KW"/>
</dbReference>
<accession>A0A8H7TIF7</accession>
<evidence type="ECO:0000256" key="6">
    <source>
        <dbReference type="ARBA" id="ARBA00023125"/>
    </source>
</evidence>
<evidence type="ECO:0000256" key="5">
    <source>
        <dbReference type="ARBA" id="ARBA00022691"/>
    </source>
</evidence>
<gene>
    <name evidence="12" type="ORF">IFR04_007157</name>
</gene>
<reference evidence="12" key="1">
    <citation type="submission" date="2021-02" db="EMBL/GenBank/DDBJ databases">
        <title>Genome sequence Cadophora malorum strain M34.</title>
        <authorList>
            <person name="Stefanovic E."/>
            <person name="Vu D."/>
            <person name="Scully C."/>
            <person name="Dijksterhuis J."/>
            <person name="Roader J."/>
            <person name="Houbraken J."/>
        </authorList>
    </citation>
    <scope>NUCLEOTIDE SEQUENCE</scope>
    <source>
        <strain evidence="12">M34</strain>
    </source>
</reference>
<keyword evidence="6" id="KW-0238">DNA-binding</keyword>
<feature type="domain" description="BAH" evidence="11">
    <location>
        <begin position="401"/>
        <end position="536"/>
    </location>
</feature>
<dbReference type="Proteomes" id="UP000664132">
    <property type="component" value="Unassembled WGS sequence"/>
</dbReference>
<feature type="compositionally biased region" description="Basic residues" evidence="10">
    <location>
        <begin position="125"/>
        <end position="135"/>
    </location>
</feature>
<dbReference type="PROSITE" id="PS51679">
    <property type="entry name" value="SAM_MT_C5"/>
    <property type="match status" value="1"/>
</dbReference>
<evidence type="ECO:0000256" key="2">
    <source>
        <dbReference type="ARBA" id="ARBA00011975"/>
    </source>
</evidence>
<dbReference type="PROSITE" id="PS00095">
    <property type="entry name" value="C5_MTASE_2"/>
    <property type="match status" value="1"/>
</dbReference>
<dbReference type="SUPFAM" id="SSF53335">
    <property type="entry name" value="S-adenosyl-L-methionine-dependent methyltransferases"/>
    <property type="match status" value="1"/>
</dbReference>
<dbReference type="GO" id="GO:0044027">
    <property type="term" value="P:negative regulation of gene expression via chromosomal CpG island methylation"/>
    <property type="evidence" value="ECO:0007669"/>
    <property type="project" value="TreeGrafter"/>
</dbReference>
<feature type="domain" description="BAH" evidence="11">
    <location>
        <begin position="586"/>
        <end position="727"/>
    </location>
</feature>
<feature type="compositionally biased region" description="Polar residues" evidence="10">
    <location>
        <begin position="158"/>
        <end position="175"/>
    </location>
</feature>
<dbReference type="InterPro" id="IPR031303">
    <property type="entry name" value="C5_meth_CS"/>
</dbReference>
<dbReference type="Pfam" id="PF01426">
    <property type="entry name" value="BAH"/>
    <property type="match status" value="1"/>
</dbReference>
<dbReference type="EMBL" id="JAFJYH010000099">
    <property type="protein sequence ID" value="KAG4419750.1"/>
    <property type="molecule type" value="Genomic_DNA"/>
</dbReference>
<evidence type="ECO:0000256" key="9">
    <source>
        <dbReference type="RuleBase" id="RU000416"/>
    </source>
</evidence>
<feature type="region of interest" description="Disordered" evidence="10">
    <location>
        <begin position="1238"/>
        <end position="1290"/>
    </location>
</feature>
<evidence type="ECO:0000256" key="10">
    <source>
        <dbReference type="SAM" id="MobiDB-lite"/>
    </source>
</evidence>
<dbReference type="EC" id="2.1.1.37" evidence="2"/>
<feature type="region of interest" description="Disordered" evidence="10">
    <location>
        <begin position="125"/>
        <end position="212"/>
    </location>
</feature>
<evidence type="ECO:0000256" key="7">
    <source>
        <dbReference type="ARBA" id="ARBA00023242"/>
    </source>
</evidence>
<feature type="region of interest" description="Disordered" evidence="10">
    <location>
        <begin position="278"/>
        <end position="312"/>
    </location>
</feature>
<comment type="caution">
    <text evidence="12">The sequence shown here is derived from an EMBL/GenBank/DDBJ whole genome shotgun (WGS) entry which is preliminary data.</text>
</comment>
<dbReference type="InterPro" id="IPR029063">
    <property type="entry name" value="SAM-dependent_MTases_sf"/>
</dbReference>
<dbReference type="Pfam" id="PF00145">
    <property type="entry name" value="DNA_methylase"/>
    <property type="match status" value="1"/>
</dbReference>
<sequence length="1290" mass="146445">MSPPRVSSDQHMTRISTAEDFVERFPQAFIDDPNLTPERFYNILCSVEFDVKKAQFKVIELVRKPGEFIVPAGLLDISLPTPSISLPATPQAQDDSEIGLFGFETNATIEDSDVETDIWRPKKSSSRNRAVIKRRTPVEDSDDEILAPTHRYKRNKPFSGSSTSYSTLGQSGSESNKVRRCLATTETDDSDDEEDPPRTANRRATHETKSFSFGLQDEISVAEQPVTIALSSDEECGNSPEESPYCKGSRFRRPSCTRGFSTTPDFGDESDYEVPLNNEQLRDVSPDDWEVSPTSDKERAPRARGTGGNPNEAVLQHRTQSLATPWMYTLARPFYPNKVDKIERYPYARGPSTLPDLKEYLDNIREAAWATETKSICFGASIWKDRKLDRTGYASANIDGVIYRPGDCVIVRGEEPSRKRKQGVGTQVDEEYVWYASIKYFFEDEYGTKMMHVRWFSHAASTPIGELAGPRELFLLSACDDVELSSIARKITVSFIERRTDEDSYILEGEFRNNGQYFYFLHHNPDTDQLSYALGHKSKGTDDGQQSCECCNLKLADTESTKVVLLGEPQLKGTTVKLDGFCWQGEDYHLYEFVYIYDEKLHCDPTEPLRIGQIVGILMNKRDFNRKNKSFEEQQIGLELSLLERVDKFHSTWFDEVERGNSHAVRDNRRLFFTGVITTVKTGALSGKCFVKHRQDISDLDSYKDKPDSFWVKNKVDSSMDSRRKVQKGDLVSLDVRKMRYSERSMTERKSLEARVEDFLQNSKKLATLDLFSGGGGLTAAAELSQVLESRHAVEFSPAAIDHLQLNFPHCQIHNADASVLLERVCRLESGDVLEPLVINGRTIPDLPRRGDIDFICGGFPCPGYMKMNRFQQAEDIKNSLVVVFLSYVDFYRPKYVLMENVKDLLSHRLGATEASKGKLEGGIEGGTVKLILRALTSIGYQVQYALLQAAEYEVPQSRLRVFFWAALPGFSLPNFPQPQTVYKPRFSRMKEMNWYRRRKSAPHKLCTVGDALTDLPRFEWIDPYMGDDADKIKERENRFTYIDQCEVVPEDEYVGKLKQSYATSPLSEYQRKLRKGLTNNQLRKHLTPCYNPHVTRLVCSIPLEPGADHRASGVSNDIKPAYLYSDVAPRHKFYPGRYGRLDMEKIFDVCLTTIHPGSKCGRVVHPFLHRTLSLREFARAQSFPDSYKIDLEDLEKYGLKDAIRIFGNAVPVNLGTAIFGELLMPLMRKYEEEMKDRQSATSLKRPLATSGHKRSTGSTSAKVGQTAVHQPRRGDTSETAICIDSDEDN</sequence>
<dbReference type="PANTHER" id="PTHR10629:SF52">
    <property type="entry name" value="DNA (CYTOSINE-5)-METHYLTRANSFERASE 1"/>
    <property type="match status" value="1"/>
</dbReference>
<dbReference type="NCBIfam" id="TIGR00675">
    <property type="entry name" value="dcm"/>
    <property type="match status" value="1"/>
</dbReference>
<keyword evidence="5 8" id="KW-0949">S-adenosyl-L-methionine</keyword>
<protein>
    <recommendedName>
        <fullName evidence="2">DNA (cytosine-5-)-methyltransferase</fullName>
        <ecNumber evidence="2">2.1.1.37</ecNumber>
    </recommendedName>
</protein>
<feature type="region of interest" description="Disordered" evidence="10">
    <location>
        <begin position="232"/>
        <end position="251"/>
    </location>
</feature>
<comment type="similarity">
    <text evidence="8 9">Belongs to the class I-like SAM-binding methyltransferase superfamily. C5-methyltransferase family.</text>
</comment>
<name>A0A8H7TIF7_9HELO</name>
<dbReference type="InterPro" id="IPR043151">
    <property type="entry name" value="BAH_sf"/>
</dbReference>
<dbReference type="Gene3D" id="2.30.30.490">
    <property type="match status" value="2"/>
</dbReference>
<dbReference type="CDD" id="cd04370">
    <property type="entry name" value="BAH"/>
    <property type="match status" value="1"/>
</dbReference>
<keyword evidence="3 8" id="KW-0489">Methyltransferase</keyword>
<feature type="compositionally biased region" description="Acidic residues" evidence="10">
    <location>
        <begin position="186"/>
        <end position="195"/>
    </location>
</feature>
<evidence type="ECO:0000256" key="8">
    <source>
        <dbReference type="PROSITE-ProRule" id="PRU01016"/>
    </source>
</evidence>
<dbReference type="Gene3D" id="3.40.50.150">
    <property type="entry name" value="Vaccinia Virus protein VP39"/>
    <property type="match status" value="1"/>
</dbReference>
<dbReference type="PANTHER" id="PTHR10629">
    <property type="entry name" value="CYTOSINE-SPECIFIC METHYLTRANSFERASE"/>
    <property type="match status" value="1"/>
</dbReference>
<evidence type="ECO:0000256" key="1">
    <source>
        <dbReference type="ARBA" id="ARBA00004123"/>
    </source>
</evidence>
<evidence type="ECO:0000256" key="4">
    <source>
        <dbReference type="ARBA" id="ARBA00022679"/>
    </source>
</evidence>
<dbReference type="InterPro" id="IPR001025">
    <property type="entry name" value="BAH_dom"/>
</dbReference>
<keyword evidence="13" id="KW-1185">Reference proteome</keyword>
<dbReference type="GO" id="GO:0003682">
    <property type="term" value="F:chromatin binding"/>
    <property type="evidence" value="ECO:0007669"/>
    <property type="project" value="InterPro"/>
</dbReference>
<dbReference type="Gene3D" id="3.90.120.10">
    <property type="entry name" value="DNA Methylase, subunit A, domain 2"/>
    <property type="match status" value="2"/>
</dbReference>
<dbReference type="InterPro" id="IPR050390">
    <property type="entry name" value="C5-Methyltransferase"/>
</dbReference>
<keyword evidence="4 8" id="KW-0808">Transferase</keyword>
<organism evidence="12 13">
    <name type="scientific">Cadophora malorum</name>
    <dbReference type="NCBI Taxonomy" id="108018"/>
    <lineage>
        <taxon>Eukaryota</taxon>
        <taxon>Fungi</taxon>
        <taxon>Dikarya</taxon>
        <taxon>Ascomycota</taxon>
        <taxon>Pezizomycotina</taxon>
        <taxon>Leotiomycetes</taxon>
        <taxon>Helotiales</taxon>
        <taxon>Ploettnerulaceae</taxon>
        <taxon>Cadophora</taxon>
    </lineage>
</organism>
<evidence type="ECO:0000256" key="3">
    <source>
        <dbReference type="ARBA" id="ARBA00022603"/>
    </source>
</evidence>